<dbReference type="GO" id="GO:0009423">
    <property type="term" value="P:chorismate biosynthetic process"/>
    <property type="evidence" value="ECO:0007669"/>
    <property type="project" value="UniProtKB-UniRule"/>
</dbReference>
<dbReference type="RefSeq" id="WP_092282646.1">
    <property type="nucleotide sequence ID" value="NZ_FOXR01000029.1"/>
</dbReference>
<feature type="binding site" evidence="9">
    <location>
        <position position="345"/>
    </location>
    <ligand>
        <name>phosphoenolpyruvate</name>
        <dbReference type="ChEBI" id="CHEBI:58702"/>
    </ligand>
</feature>
<dbReference type="PROSITE" id="PS00885">
    <property type="entry name" value="EPSP_SYNTHASE_2"/>
    <property type="match status" value="1"/>
</dbReference>
<dbReference type="InterPro" id="IPR023193">
    <property type="entry name" value="EPSP_synthase_CS"/>
</dbReference>
<feature type="domain" description="Enolpyruvate transferase" evidence="10">
    <location>
        <begin position="6"/>
        <end position="422"/>
    </location>
</feature>
<dbReference type="CDD" id="cd01556">
    <property type="entry name" value="EPSP_synthase"/>
    <property type="match status" value="1"/>
</dbReference>
<accession>A0A1I5XR53</accession>
<evidence type="ECO:0000313" key="11">
    <source>
        <dbReference type="EMBL" id="SFQ34207.1"/>
    </source>
</evidence>
<dbReference type="STRING" id="937334.SAMN05444406_12925"/>
<comment type="caution">
    <text evidence="9">Lacks conserved residue(s) required for the propagation of feature annotation.</text>
</comment>
<dbReference type="GO" id="GO:0003866">
    <property type="term" value="F:3-phosphoshikimate 1-carboxyvinyltransferase activity"/>
    <property type="evidence" value="ECO:0007669"/>
    <property type="project" value="UniProtKB-UniRule"/>
</dbReference>
<dbReference type="HAMAP" id="MF_00210">
    <property type="entry name" value="EPSP_synth"/>
    <property type="match status" value="1"/>
</dbReference>
<feature type="binding site" evidence="9">
    <location>
        <position position="168"/>
    </location>
    <ligand>
        <name>phosphoenolpyruvate</name>
        <dbReference type="ChEBI" id="CHEBI:58702"/>
    </ligand>
</feature>
<feature type="binding site" evidence="9">
    <location>
        <position position="21"/>
    </location>
    <ligand>
        <name>phosphoenolpyruvate</name>
        <dbReference type="ChEBI" id="CHEBI:58702"/>
    </ligand>
</feature>
<dbReference type="InterPro" id="IPR006264">
    <property type="entry name" value="EPSP_synthase"/>
</dbReference>
<dbReference type="Proteomes" id="UP000198577">
    <property type="component" value="Unassembled WGS sequence"/>
</dbReference>
<comment type="function">
    <text evidence="1 9">Catalyzes the transfer of the enolpyruvyl moiety of phosphoenolpyruvate (PEP) to the 5-hydroxyl of shikimate-3-phosphate (S3P) to produce enolpyruvyl shikimate-3-phosphate and inorganic phosphate.</text>
</comment>
<dbReference type="GO" id="GO:0008652">
    <property type="term" value="P:amino acid biosynthetic process"/>
    <property type="evidence" value="ECO:0007669"/>
    <property type="project" value="UniProtKB-KW"/>
</dbReference>
<feature type="binding site" evidence="9">
    <location>
        <position position="94"/>
    </location>
    <ligand>
        <name>phosphoenolpyruvate</name>
        <dbReference type="ChEBI" id="CHEBI:58702"/>
    </ligand>
</feature>
<comment type="catalytic activity">
    <reaction evidence="8">
        <text>3-phosphoshikimate + phosphoenolpyruvate = 5-O-(1-carboxyvinyl)-3-phosphoshikimate + phosphate</text>
        <dbReference type="Rhea" id="RHEA:21256"/>
        <dbReference type="ChEBI" id="CHEBI:43474"/>
        <dbReference type="ChEBI" id="CHEBI:57701"/>
        <dbReference type="ChEBI" id="CHEBI:58702"/>
        <dbReference type="ChEBI" id="CHEBI:145989"/>
        <dbReference type="EC" id="2.5.1.19"/>
    </reaction>
    <physiologicalReaction direction="left-to-right" evidence="8">
        <dbReference type="Rhea" id="RHEA:21257"/>
    </physiologicalReaction>
</comment>
<feature type="binding site" evidence="9">
    <location>
        <position position="314"/>
    </location>
    <ligand>
        <name>3-phosphoshikimate</name>
        <dbReference type="ChEBI" id="CHEBI:145989"/>
    </ligand>
</feature>
<name>A0A1I5XR53_9FIRM</name>
<evidence type="ECO:0000256" key="3">
    <source>
        <dbReference type="ARBA" id="ARBA00009948"/>
    </source>
</evidence>
<feature type="active site" description="Proton acceptor" evidence="9">
    <location>
        <position position="314"/>
    </location>
</feature>
<dbReference type="PROSITE" id="PS00104">
    <property type="entry name" value="EPSP_SYNTHASE_1"/>
    <property type="match status" value="1"/>
</dbReference>
<evidence type="ECO:0000259" key="10">
    <source>
        <dbReference type="Pfam" id="PF00275"/>
    </source>
</evidence>
<dbReference type="AlphaFoldDB" id="A0A1I5XR53"/>
<feature type="binding site" evidence="9">
    <location>
        <position position="341"/>
    </location>
    <ligand>
        <name>3-phosphoshikimate</name>
        <dbReference type="ChEBI" id="CHEBI:145989"/>
    </ligand>
</feature>
<comment type="subcellular location">
    <subcellularLocation>
        <location evidence="9">Cytoplasm</location>
    </subcellularLocation>
</comment>
<feature type="binding site" evidence="9">
    <location>
        <position position="22"/>
    </location>
    <ligand>
        <name>3-phosphoshikimate</name>
        <dbReference type="ChEBI" id="CHEBI:145989"/>
    </ligand>
</feature>
<dbReference type="InterPro" id="IPR013792">
    <property type="entry name" value="RNA3'P_cycl/enolpyr_Trfase_a/b"/>
</dbReference>
<evidence type="ECO:0000256" key="6">
    <source>
        <dbReference type="ARBA" id="ARBA00022679"/>
    </source>
</evidence>
<keyword evidence="5 9" id="KW-0028">Amino-acid biosynthesis</keyword>
<dbReference type="GO" id="GO:0005737">
    <property type="term" value="C:cytoplasm"/>
    <property type="evidence" value="ECO:0007669"/>
    <property type="project" value="UniProtKB-SubCell"/>
</dbReference>
<evidence type="ECO:0000256" key="4">
    <source>
        <dbReference type="ARBA" id="ARBA00022490"/>
    </source>
</evidence>
<evidence type="ECO:0000313" key="12">
    <source>
        <dbReference type="Proteomes" id="UP000198577"/>
    </source>
</evidence>
<evidence type="ECO:0000256" key="2">
    <source>
        <dbReference type="ARBA" id="ARBA00004811"/>
    </source>
</evidence>
<feature type="binding site" evidence="9">
    <location>
        <position position="168"/>
    </location>
    <ligand>
        <name>3-phosphoshikimate</name>
        <dbReference type="ChEBI" id="CHEBI:145989"/>
    </ligand>
</feature>
<protein>
    <recommendedName>
        <fullName evidence="9">3-phosphoshikimate 1-carboxyvinyltransferase</fullName>
        <ecNumber evidence="9">2.5.1.19</ecNumber>
    </recommendedName>
    <alternativeName>
        <fullName evidence="9">5-enolpyruvylshikimate-3-phosphate synthase</fullName>
        <shortName evidence="9">EPSP synthase</shortName>
        <shortName evidence="9">EPSPS</shortName>
    </alternativeName>
</protein>
<dbReference type="InterPro" id="IPR001986">
    <property type="entry name" value="Enolpyruvate_Tfrase_dom"/>
</dbReference>
<keyword evidence="7 9" id="KW-0057">Aromatic amino acid biosynthesis</keyword>
<organism evidence="11 12">
    <name type="scientific">Caldicoprobacter faecalis</name>
    <dbReference type="NCBI Taxonomy" id="937334"/>
    <lineage>
        <taxon>Bacteria</taxon>
        <taxon>Bacillati</taxon>
        <taxon>Bacillota</taxon>
        <taxon>Clostridia</taxon>
        <taxon>Caldicoprobacterales</taxon>
        <taxon>Caldicoprobacteraceae</taxon>
        <taxon>Caldicoprobacter</taxon>
    </lineage>
</organism>
<feature type="binding site" evidence="9">
    <location>
        <position position="387"/>
    </location>
    <ligand>
        <name>phosphoenolpyruvate</name>
        <dbReference type="ChEBI" id="CHEBI:58702"/>
    </ligand>
</feature>
<dbReference type="NCBIfam" id="TIGR01356">
    <property type="entry name" value="aroA"/>
    <property type="match status" value="1"/>
</dbReference>
<feature type="binding site" evidence="9">
    <location>
        <position position="26"/>
    </location>
    <ligand>
        <name>3-phosphoshikimate</name>
        <dbReference type="ChEBI" id="CHEBI:145989"/>
    </ligand>
</feature>
<feature type="binding site" evidence="9">
    <location>
        <position position="122"/>
    </location>
    <ligand>
        <name>phosphoenolpyruvate</name>
        <dbReference type="ChEBI" id="CHEBI:58702"/>
    </ligand>
</feature>
<dbReference type="UniPathway" id="UPA00053">
    <property type="reaction ID" value="UER00089"/>
</dbReference>
<evidence type="ECO:0000256" key="5">
    <source>
        <dbReference type="ARBA" id="ARBA00022605"/>
    </source>
</evidence>
<keyword evidence="12" id="KW-1185">Reference proteome</keyword>
<dbReference type="SUPFAM" id="SSF55205">
    <property type="entry name" value="EPT/RTPC-like"/>
    <property type="match status" value="1"/>
</dbReference>
<dbReference type="Pfam" id="PF00275">
    <property type="entry name" value="EPSP_synthase"/>
    <property type="match status" value="1"/>
</dbReference>
<dbReference type="InterPro" id="IPR036968">
    <property type="entry name" value="Enolpyruvate_Tfrase_sf"/>
</dbReference>
<feature type="binding site" evidence="9">
    <location>
        <position position="21"/>
    </location>
    <ligand>
        <name>3-phosphoshikimate</name>
        <dbReference type="ChEBI" id="CHEBI:145989"/>
    </ligand>
</feature>
<reference evidence="11 12" key="1">
    <citation type="submission" date="2016-10" db="EMBL/GenBank/DDBJ databases">
        <authorList>
            <person name="de Groot N.N."/>
        </authorList>
    </citation>
    <scope>NUCLEOTIDE SEQUENCE [LARGE SCALE GENOMIC DNA]</scope>
    <source>
        <strain evidence="11 12">DSM 20678</strain>
    </source>
</reference>
<dbReference type="Gene3D" id="3.65.10.10">
    <property type="entry name" value="Enolpyruvate transferase domain"/>
    <property type="match status" value="2"/>
</dbReference>
<comment type="similarity">
    <text evidence="3 9">Belongs to the EPSP synthase family.</text>
</comment>
<evidence type="ECO:0000256" key="1">
    <source>
        <dbReference type="ARBA" id="ARBA00002174"/>
    </source>
</evidence>
<sequence length="427" mass="45397">MKITITPARRLAGEIRVPGDKSISHRSIMLGSIARGDTYITHFLMSDDCLSTILAFKQMGVPIEITGPETVTVKGQGLRGLKAPNATIDAGNSGTTARLLAGLLSGQSFSSTITGDESLRRRPMDRVIIPLRKMGADISGVQDRYLPLSIKGGTLKGIQYHMPVASAQVKSCLILATLYADSPSRIYEPTSSRNHTELMLQAFGGRLDINGNEITAYPADQLYGQQVHVPGDISSAAFFITAGLLVPNSTIILKGVGLNPTRTGILEVYKEMGGSIAIENVSTSGGEKMGDIIVNTSHLKGTVIGGQLIPRLIDEIPVIALAATQAEGTTTIKDAQELKVKESDRIATVVDILSRLGASIEATDDGMVIHGPTPLKGNAVDSFGDHRLAMMAAIAGLIARGETTISGWECVNISFPGFYDMLKKLQN</sequence>
<dbReference type="OrthoDB" id="9809920at2"/>
<dbReference type="EC" id="2.5.1.19" evidence="9"/>
<evidence type="ECO:0000256" key="9">
    <source>
        <dbReference type="HAMAP-Rule" id="MF_00210"/>
    </source>
</evidence>
<dbReference type="PANTHER" id="PTHR21090:SF5">
    <property type="entry name" value="PENTAFUNCTIONAL AROM POLYPEPTIDE"/>
    <property type="match status" value="1"/>
</dbReference>
<dbReference type="FunFam" id="3.65.10.10:FF:000005">
    <property type="entry name" value="3-phosphoshikimate 1-carboxyvinyltransferase"/>
    <property type="match status" value="1"/>
</dbReference>
<keyword evidence="4 9" id="KW-0963">Cytoplasm</keyword>
<comment type="subunit">
    <text evidence="9">Monomer.</text>
</comment>
<evidence type="ECO:0000256" key="8">
    <source>
        <dbReference type="ARBA" id="ARBA00044633"/>
    </source>
</evidence>
<comment type="pathway">
    <text evidence="2 9">Metabolic intermediate biosynthesis; chorismate biosynthesis; chorismate from D-erythrose 4-phosphate and phosphoenolpyruvate: step 6/7.</text>
</comment>
<feature type="binding site" evidence="9">
    <location>
        <position position="166"/>
    </location>
    <ligand>
        <name>3-phosphoshikimate</name>
        <dbReference type="ChEBI" id="CHEBI:145989"/>
    </ligand>
</feature>
<dbReference type="PANTHER" id="PTHR21090">
    <property type="entry name" value="AROM/DEHYDROQUINATE SYNTHASE"/>
    <property type="match status" value="1"/>
</dbReference>
<keyword evidence="6 9" id="KW-0808">Transferase</keyword>
<evidence type="ECO:0000256" key="7">
    <source>
        <dbReference type="ARBA" id="ARBA00023141"/>
    </source>
</evidence>
<proteinExistence type="inferred from homology"/>
<dbReference type="PIRSF" id="PIRSF000505">
    <property type="entry name" value="EPSPS"/>
    <property type="match status" value="1"/>
</dbReference>
<dbReference type="EMBL" id="FOXR01000029">
    <property type="protein sequence ID" value="SFQ34207.1"/>
    <property type="molecule type" value="Genomic_DNA"/>
</dbReference>
<dbReference type="FunFam" id="3.65.10.10:FF:000006">
    <property type="entry name" value="3-phosphoshikimate 1-carboxyvinyltransferase"/>
    <property type="match status" value="1"/>
</dbReference>
<dbReference type="GO" id="GO:0009073">
    <property type="term" value="P:aromatic amino acid family biosynthetic process"/>
    <property type="evidence" value="ECO:0007669"/>
    <property type="project" value="UniProtKB-KW"/>
</dbReference>
<gene>
    <name evidence="9" type="primary">aroA</name>
    <name evidence="11" type="ORF">SAMN05444406_12925</name>
</gene>